<keyword evidence="4" id="KW-1185">Reference proteome</keyword>
<gene>
    <name evidence="3" type="ORF">GCM10010430_39350</name>
</gene>
<evidence type="ECO:0000313" key="3">
    <source>
        <dbReference type="EMBL" id="GAA2252171.1"/>
    </source>
</evidence>
<evidence type="ECO:0000313" key="4">
    <source>
        <dbReference type="Proteomes" id="UP001500305"/>
    </source>
</evidence>
<feature type="transmembrane region" description="Helical" evidence="2">
    <location>
        <begin position="161"/>
        <end position="180"/>
    </location>
</feature>
<keyword evidence="2" id="KW-0472">Membrane</keyword>
<dbReference type="Proteomes" id="UP001500305">
    <property type="component" value="Unassembled WGS sequence"/>
</dbReference>
<feature type="transmembrane region" description="Helical" evidence="2">
    <location>
        <begin position="309"/>
        <end position="330"/>
    </location>
</feature>
<feature type="compositionally biased region" description="Low complexity" evidence="1">
    <location>
        <begin position="382"/>
        <end position="410"/>
    </location>
</feature>
<proteinExistence type="predicted"/>
<dbReference type="RefSeq" id="WP_344637745.1">
    <property type="nucleotide sequence ID" value="NZ_BAAATR010000017.1"/>
</dbReference>
<feature type="transmembrane region" description="Helical" evidence="2">
    <location>
        <begin position="219"/>
        <end position="237"/>
    </location>
</feature>
<feature type="transmembrane region" description="Helical" evidence="2">
    <location>
        <begin position="281"/>
        <end position="302"/>
    </location>
</feature>
<keyword evidence="2" id="KW-1133">Transmembrane helix</keyword>
<name>A0ABN3E9Q2_9ACTN</name>
<organism evidence="3 4">
    <name type="scientific">Kitasatospora cystarginea</name>
    <dbReference type="NCBI Taxonomy" id="58350"/>
    <lineage>
        <taxon>Bacteria</taxon>
        <taxon>Bacillati</taxon>
        <taxon>Actinomycetota</taxon>
        <taxon>Actinomycetes</taxon>
        <taxon>Kitasatosporales</taxon>
        <taxon>Streptomycetaceae</taxon>
        <taxon>Kitasatospora</taxon>
    </lineage>
</organism>
<sequence length="422" mass="42538">MPADRGSFVRRAGALGGALAAVQLFALLTAQRVFADPSPSSSPSPSATCNVQVPLPGNDQICPPPGAQVVGPTGPVASVTDPLGSLAKGCAQAAAWVVRKLSGAIDGTTQVDFTNAAFLQQYAVVFAGSTVITLVLWLLAVTKRAVRGAPLTQAISEAIGFLWLTVVASAFTPLILYTVVSATDGLTTAVAAGTKSDTGTYLGGFADTLEKGSLGGGPLILIIVSLVAVLAAAVLWIELLIRAAMLYVGALLGTAVYAGLVDKQLWKHVRRWAGMMVAVDLAKPIIVIILGLAGAVATGAGADDDFARVLSGLAILFLSIFASAAVYRFVPGFGDEMLQMRRARASAVSAGSAMINGPANLVKQGITTHGSRGGPQAANAQGGTSTGSTVGSGIAAHAGRAANPAPATPAQAPPPRDPKPSS</sequence>
<accession>A0ABN3E9Q2</accession>
<protein>
    <recommendedName>
        <fullName evidence="5">Integral membrane protein</fullName>
    </recommendedName>
</protein>
<feature type="transmembrane region" description="Helical" evidence="2">
    <location>
        <begin position="244"/>
        <end position="261"/>
    </location>
</feature>
<reference evidence="3 4" key="1">
    <citation type="journal article" date="2019" name="Int. J. Syst. Evol. Microbiol.">
        <title>The Global Catalogue of Microorganisms (GCM) 10K type strain sequencing project: providing services to taxonomists for standard genome sequencing and annotation.</title>
        <authorList>
            <consortium name="The Broad Institute Genomics Platform"/>
            <consortium name="The Broad Institute Genome Sequencing Center for Infectious Disease"/>
            <person name="Wu L."/>
            <person name="Ma J."/>
        </authorList>
    </citation>
    <scope>NUCLEOTIDE SEQUENCE [LARGE SCALE GENOMIC DNA]</scope>
    <source>
        <strain evidence="3 4">JCM 7356</strain>
    </source>
</reference>
<feature type="transmembrane region" description="Helical" evidence="2">
    <location>
        <begin position="122"/>
        <end position="140"/>
    </location>
</feature>
<feature type="region of interest" description="Disordered" evidence="1">
    <location>
        <begin position="364"/>
        <end position="422"/>
    </location>
</feature>
<evidence type="ECO:0000256" key="2">
    <source>
        <dbReference type="SAM" id="Phobius"/>
    </source>
</evidence>
<evidence type="ECO:0008006" key="5">
    <source>
        <dbReference type="Google" id="ProtNLM"/>
    </source>
</evidence>
<keyword evidence="2" id="KW-0812">Transmembrane</keyword>
<evidence type="ECO:0000256" key="1">
    <source>
        <dbReference type="SAM" id="MobiDB-lite"/>
    </source>
</evidence>
<comment type="caution">
    <text evidence="3">The sequence shown here is derived from an EMBL/GenBank/DDBJ whole genome shotgun (WGS) entry which is preliminary data.</text>
</comment>
<dbReference type="EMBL" id="BAAATR010000017">
    <property type="protein sequence ID" value="GAA2252171.1"/>
    <property type="molecule type" value="Genomic_DNA"/>
</dbReference>